<evidence type="ECO:0008006" key="5">
    <source>
        <dbReference type="Google" id="ProtNLM"/>
    </source>
</evidence>
<gene>
    <name evidence="3" type="ORF">ED208_14000</name>
</gene>
<comment type="caution">
    <text evidence="3">The sequence shown here is derived from an EMBL/GenBank/DDBJ whole genome shotgun (WGS) entry which is preliminary data.</text>
</comment>
<feature type="domain" description="PhoD-like phosphatase metallophosphatase" evidence="1">
    <location>
        <begin position="176"/>
        <end position="530"/>
    </location>
</feature>
<evidence type="ECO:0000259" key="1">
    <source>
        <dbReference type="Pfam" id="PF09423"/>
    </source>
</evidence>
<dbReference type="PROSITE" id="PS51257">
    <property type="entry name" value="PROKAR_LIPOPROTEIN"/>
    <property type="match status" value="1"/>
</dbReference>
<feature type="domain" description="Phospholipase D N-terminal" evidence="2">
    <location>
        <begin position="72"/>
        <end position="163"/>
    </location>
</feature>
<dbReference type="InterPro" id="IPR052900">
    <property type="entry name" value="Phospholipid_Metab_Enz"/>
</dbReference>
<sequence>MTQQRRRELLKAAAALALGGGLSACGESSPAETGVGGEGGAELEVIPRAQPQALSLPALGSGDAAAVFPASLASGDPSSSGAVLWTRLNPQQLQPGVDLLWQIAEDEAFTRPVVAGSHSLAALDPRHDGCIKLDTDGLLQSNRYYYYRFAYAGTSSRVGRLRTLPREDEAVERLKLLVTCCQDYTFAYFHAFAEMATVEADYLLHLGDFIYESAIAPLRRLPLPSGASYASSREDLLTIYRAHRSDADLRAALERHTLLATFDDHEFANDLYFDGSRPRGPDHPLDEDPVAMSAYVREALDVWYRYLPVRVRYRPKAAFPEVMQIERSFRFGRLAELALTELRMQRSPHPCGEGNFGQRQLVPESGCEARQDSGRTLLGGAQKRWLLDTLKGSDAQWRVLGLPIPFSPIRALTQPPLLYEVDHWDGTTAERAELLSALNGLPNLVVLAGDMHAFAAATLRDGYPDGPAVGVEFTSSCAAATPIASPINLPATLFLQSPSIVQNNPHFALWDGTRNGWLEVEFTPAACTVTMRAMLAQLPFANASTELARFAVAAGSTELRRL</sequence>
<dbReference type="PANTHER" id="PTHR43606">
    <property type="entry name" value="PHOSPHATASE, PUTATIVE (AFU_ORTHOLOGUE AFUA_6G08710)-RELATED"/>
    <property type="match status" value="1"/>
</dbReference>
<name>A0A3N0V5F3_9GAMM</name>
<evidence type="ECO:0000259" key="2">
    <source>
        <dbReference type="Pfam" id="PF16655"/>
    </source>
</evidence>
<accession>A0A3N0V5F3</accession>
<proteinExistence type="predicted"/>
<organism evidence="3 4">
    <name type="scientific">Stagnimonas aquatica</name>
    <dbReference type="NCBI Taxonomy" id="2689987"/>
    <lineage>
        <taxon>Bacteria</taxon>
        <taxon>Pseudomonadati</taxon>
        <taxon>Pseudomonadota</taxon>
        <taxon>Gammaproteobacteria</taxon>
        <taxon>Nevskiales</taxon>
        <taxon>Nevskiaceae</taxon>
        <taxon>Stagnimonas</taxon>
    </lineage>
</organism>
<dbReference type="Gene3D" id="2.60.40.380">
    <property type="entry name" value="Purple acid phosphatase-like, N-terminal"/>
    <property type="match status" value="1"/>
</dbReference>
<evidence type="ECO:0000313" key="4">
    <source>
        <dbReference type="Proteomes" id="UP000282106"/>
    </source>
</evidence>
<dbReference type="Gene3D" id="3.60.21.70">
    <property type="entry name" value="PhoD-like phosphatase"/>
    <property type="match status" value="1"/>
</dbReference>
<dbReference type="AlphaFoldDB" id="A0A3N0V5F3"/>
<evidence type="ECO:0000313" key="3">
    <source>
        <dbReference type="EMBL" id="ROH87822.1"/>
    </source>
</evidence>
<dbReference type="CDD" id="cd07389">
    <property type="entry name" value="MPP_PhoD"/>
    <property type="match status" value="1"/>
</dbReference>
<dbReference type="Pfam" id="PF09423">
    <property type="entry name" value="PhoD"/>
    <property type="match status" value="1"/>
</dbReference>
<dbReference type="EMBL" id="RJVO01000007">
    <property type="protein sequence ID" value="ROH87822.1"/>
    <property type="molecule type" value="Genomic_DNA"/>
</dbReference>
<dbReference type="InterPro" id="IPR006311">
    <property type="entry name" value="TAT_signal"/>
</dbReference>
<dbReference type="InterPro" id="IPR018946">
    <property type="entry name" value="PhoD-like_MPP"/>
</dbReference>
<reference evidence="3 4" key="1">
    <citation type="submission" date="2018-10" db="EMBL/GenBank/DDBJ databases">
        <authorList>
            <person name="Chen W.-M."/>
        </authorList>
    </citation>
    <scope>NUCLEOTIDE SEQUENCE [LARGE SCALE GENOMIC DNA]</scope>
    <source>
        <strain evidence="3 4">THS-13</strain>
    </source>
</reference>
<dbReference type="PANTHER" id="PTHR43606:SF2">
    <property type="entry name" value="ALKALINE PHOSPHATASE FAMILY PROTEIN (AFU_ORTHOLOGUE AFUA_5G03860)"/>
    <property type="match status" value="1"/>
</dbReference>
<dbReference type="PROSITE" id="PS51318">
    <property type="entry name" value="TAT"/>
    <property type="match status" value="1"/>
</dbReference>
<keyword evidence="4" id="KW-1185">Reference proteome</keyword>
<dbReference type="InterPro" id="IPR032093">
    <property type="entry name" value="PhoD_N"/>
</dbReference>
<dbReference type="InParanoid" id="A0A3N0V5F3"/>
<dbReference type="Proteomes" id="UP000282106">
    <property type="component" value="Unassembled WGS sequence"/>
</dbReference>
<dbReference type="RefSeq" id="WP_123212546.1">
    <property type="nucleotide sequence ID" value="NZ_RJVO01000007.1"/>
</dbReference>
<dbReference type="InterPro" id="IPR029052">
    <property type="entry name" value="Metallo-depent_PP-like"/>
</dbReference>
<dbReference type="InterPro" id="IPR038607">
    <property type="entry name" value="PhoD-like_sf"/>
</dbReference>
<dbReference type="SUPFAM" id="SSF56300">
    <property type="entry name" value="Metallo-dependent phosphatases"/>
    <property type="match status" value="1"/>
</dbReference>
<protein>
    <recommendedName>
        <fullName evidence="5">Alkaline phosphatase</fullName>
    </recommendedName>
</protein>
<dbReference type="Pfam" id="PF16655">
    <property type="entry name" value="PhoD_N"/>
    <property type="match status" value="1"/>
</dbReference>